<sequence length="60" mass="6840">MTERGGIPNFDRLLAKKRAGIAARHLVSLLTDDAVRELMADDQTETRRFATEELKRRGLE</sequence>
<proteinExistence type="predicted"/>
<protein>
    <submittedName>
        <fullName evidence="1">Uncharacterized protein</fullName>
    </submittedName>
</protein>
<dbReference type="RefSeq" id="WP_157177329.1">
    <property type="nucleotide sequence ID" value="NZ_BMJP01000001.1"/>
</dbReference>
<reference evidence="1 2" key="1">
    <citation type="submission" date="2020-08" db="EMBL/GenBank/DDBJ databases">
        <title>Genomic Encyclopedia of Type Strains, Phase IV (KMG-IV): sequencing the most valuable type-strain genomes for metagenomic binning, comparative biology and taxonomic classification.</title>
        <authorList>
            <person name="Goeker M."/>
        </authorList>
    </citation>
    <scope>NUCLEOTIDE SEQUENCE [LARGE SCALE GENOMIC DNA]</scope>
    <source>
        <strain evidence="1 2">DSM 103336</strain>
    </source>
</reference>
<comment type="caution">
    <text evidence="1">The sequence shown here is derived from an EMBL/GenBank/DDBJ whole genome shotgun (WGS) entry which is preliminary data.</text>
</comment>
<keyword evidence="2" id="KW-1185">Reference proteome</keyword>
<dbReference type="Proteomes" id="UP000546701">
    <property type="component" value="Unassembled WGS sequence"/>
</dbReference>
<accession>A0A7W9BQS9</accession>
<name>A0A7W9BQS9_9SPHN</name>
<organism evidence="1 2">
    <name type="scientific">Sphingomonas prati</name>
    <dbReference type="NCBI Taxonomy" id="1843237"/>
    <lineage>
        <taxon>Bacteria</taxon>
        <taxon>Pseudomonadati</taxon>
        <taxon>Pseudomonadota</taxon>
        <taxon>Alphaproteobacteria</taxon>
        <taxon>Sphingomonadales</taxon>
        <taxon>Sphingomonadaceae</taxon>
        <taxon>Sphingomonas</taxon>
    </lineage>
</organism>
<evidence type="ECO:0000313" key="2">
    <source>
        <dbReference type="Proteomes" id="UP000546701"/>
    </source>
</evidence>
<gene>
    <name evidence="1" type="ORF">FHS99_000716</name>
</gene>
<dbReference type="EMBL" id="JACIJR010000002">
    <property type="protein sequence ID" value="MBB5728246.1"/>
    <property type="molecule type" value="Genomic_DNA"/>
</dbReference>
<dbReference type="AlphaFoldDB" id="A0A7W9BQS9"/>
<evidence type="ECO:0000313" key="1">
    <source>
        <dbReference type="EMBL" id="MBB5728246.1"/>
    </source>
</evidence>